<accession>A0A2N1N520</accession>
<comment type="caution">
    <text evidence="1">The sequence shown here is derived from an EMBL/GenBank/DDBJ whole genome shotgun (WGS) entry which is preliminary data.</text>
</comment>
<protein>
    <submittedName>
        <fullName evidence="1">Uncharacterized protein</fullName>
    </submittedName>
</protein>
<dbReference type="Proteomes" id="UP000233469">
    <property type="component" value="Unassembled WGS sequence"/>
</dbReference>
<organism evidence="1 2">
    <name type="scientific">Rhizophagus irregularis</name>
    <dbReference type="NCBI Taxonomy" id="588596"/>
    <lineage>
        <taxon>Eukaryota</taxon>
        <taxon>Fungi</taxon>
        <taxon>Fungi incertae sedis</taxon>
        <taxon>Mucoromycota</taxon>
        <taxon>Glomeromycotina</taxon>
        <taxon>Glomeromycetes</taxon>
        <taxon>Glomerales</taxon>
        <taxon>Glomeraceae</taxon>
        <taxon>Rhizophagus</taxon>
    </lineage>
</organism>
<dbReference type="VEuPathDB" id="FungiDB:RhiirA1_480045"/>
<dbReference type="EMBL" id="LLXL01000778">
    <property type="protein sequence ID" value="PKK68996.1"/>
    <property type="molecule type" value="Genomic_DNA"/>
</dbReference>
<evidence type="ECO:0000313" key="1">
    <source>
        <dbReference type="EMBL" id="PKK68996.1"/>
    </source>
</evidence>
<sequence>MFFKFCYDKYGDIYETNNFIRCIVLCRTEYIEDLSSSKSKLEMRCPDYGGLKELGVV</sequence>
<proteinExistence type="predicted"/>
<reference evidence="1 2" key="2">
    <citation type="submission" date="2017-10" db="EMBL/GenBank/DDBJ databases">
        <title>Extensive intraspecific genome diversity in a model arbuscular mycorrhizal fungus.</title>
        <authorList>
            <person name="Chen E.C.H."/>
            <person name="Morin E."/>
            <person name="Baudet D."/>
            <person name="Noel J."/>
            <person name="Ndikumana S."/>
            <person name="Charron P."/>
            <person name="St-Onge C."/>
            <person name="Giorgi J."/>
            <person name="Grigoriev I.V."/>
            <person name="Roux C."/>
            <person name="Martin F.M."/>
            <person name="Corradi N."/>
        </authorList>
    </citation>
    <scope>NUCLEOTIDE SEQUENCE [LARGE SCALE GENOMIC DNA]</scope>
    <source>
        <strain evidence="1 2">C2</strain>
    </source>
</reference>
<gene>
    <name evidence="1" type="ORF">RhiirC2_749148</name>
</gene>
<evidence type="ECO:0000313" key="2">
    <source>
        <dbReference type="Proteomes" id="UP000233469"/>
    </source>
</evidence>
<dbReference type="AlphaFoldDB" id="A0A2N1N520"/>
<reference evidence="1 2" key="1">
    <citation type="submission" date="2016-04" db="EMBL/GenBank/DDBJ databases">
        <title>Genome analyses suggest a sexual origin of heterokaryosis in a supposedly ancient asexual fungus.</title>
        <authorList>
            <person name="Ropars J."/>
            <person name="Sedzielewska K."/>
            <person name="Noel J."/>
            <person name="Charron P."/>
            <person name="Farinelli L."/>
            <person name="Marton T."/>
            <person name="Kruger M."/>
            <person name="Pelin A."/>
            <person name="Brachmann A."/>
            <person name="Corradi N."/>
        </authorList>
    </citation>
    <scope>NUCLEOTIDE SEQUENCE [LARGE SCALE GENOMIC DNA]</scope>
    <source>
        <strain evidence="1 2">C2</strain>
    </source>
</reference>
<feature type="non-terminal residue" evidence="1">
    <location>
        <position position="57"/>
    </location>
</feature>
<name>A0A2N1N520_9GLOM</name>